<evidence type="ECO:0000313" key="1">
    <source>
        <dbReference type="EMBL" id="KAJ1105510.1"/>
    </source>
</evidence>
<organism evidence="1 2">
    <name type="scientific">Pleurodeles waltl</name>
    <name type="common">Iberian ribbed newt</name>
    <dbReference type="NCBI Taxonomy" id="8319"/>
    <lineage>
        <taxon>Eukaryota</taxon>
        <taxon>Metazoa</taxon>
        <taxon>Chordata</taxon>
        <taxon>Craniata</taxon>
        <taxon>Vertebrata</taxon>
        <taxon>Euteleostomi</taxon>
        <taxon>Amphibia</taxon>
        <taxon>Batrachia</taxon>
        <taxon>Caudata</taxon>
        <taxon>Salamandroidea</taxon>
        <taxon>Salamandridae</taxon>
        <taxon>Pleurodelinae</taxon>
        <taxon>Pleurodeles</taxon>
    </lineage>
</organism>
<comment type="caution">
    <text evidence="1">The sequence shown here is derived from an EMBL/GenBank/DDBJ whole genome shotgun (WGS) entry which is preliminary data.</text>
</comment>
<evidence type="ECO:0000313" key="2">
    <source>
        <dbReference type="Proteomes" id="UP001066276"/>
    </source>
</evidence>
<sequence length="131" mass="14570">MALPQRGNRTGRVKCIYTHRQMAVTTPVVLVPDHRHTYRAKMTRGKGTRGSQQMKLDKFTLPKDSRPITDTPEWTQPTAELENAGEALTLQDITVEIQGVHTSLKSGKDSVTTEVLSGTDLHNMSSKVKEV</sequence>
<dbReference type="AlphaFoldDB" id="A0AAV7MP29"/>
<accession>A0AAV7MP29</accession>
<proteinExistence type="predicted"/>
<reference evidence="1" key="1">
    <citation type="journal article" date="2022" name="bioRxiv">
        <title>Sequencing and chromosome-scale assembly of the giantPleurodeles waltlgenome.</title>
        <authorList>
            <person name="Brown T."/>
            <person name="Elewa A."/>
            <person name="Iarovenko S."/>
            <person name="Subramanian E."/>
            <person name="Araus A.J."/>
            <person name="Petzold A."/>
            <person name="Susuki M."/>
            <person name="Suzuki K.-i.T."/>
            <person name="Hayashi T."/>
            <person name="Toyoda A."/>
            <person name="Oliveira C."/>
            <person name="Osipova E."/>
            <person name="Leigh N.D."/>
            <person name="Simon A."/>
            <person name="Yun M.H."/>
        </authorList>
    </citation>
    <scope>NUCLEOTIDE SEQUENCE</scope>
    <source>
        <strain evidence="1">20211129_DDA</strain>
        <tissue evidence="1">Liver</tissue>
    </source>
</reference>
<gene>
    <name evidence="1" type="ORF">NDU88_002916</name>
</gene>
<dbReference type="EMBL" id="JANPWB010000013">
    <property type="protein sequence ID" value="KAJ1105510.1"/>
    <property type="molecule type" value="Genomic_DNA"/>
</dbReference>
<name>A0AAV7MP29_PLEWA</name>
<keyword evidence="2" id="KW-1185">Reference proteome</keyword>
<dbReference type="Proteomes" id="UP001066276">
    <property type="component" value="Chromosome 9"/>
</dbReference>
<protein>
    <submittedName>
        <fullName evidence="1">Uncharacterized protein</fullName>
    </submittedName>
</protein>